<dbReference type="Proteomes" id="UP000244073">
    <property type="component" value="Unassembled WGS sequence"/>
</dbReference>
<dbReference type="OrthoDB" id="5327978at2759"/>
<evidence type="ECO:0000313" key="9">
    <source>
        <dbReference type="Proteomes" id="UP000244073"/>
    </source>
</evidence>
<dbReference type="GO" id="GO:0120029">
    <property type="term" value="P:proton export across plasma membrane"/>
    <property type="evidence" value="ECO:0007669"/>
    <property type="project" value="InterPro"/>
</dbReference>
<keyword evidence="4 6" id="KW-0472">Membrane</keyword>
<feature type="transmembrane region" description="Helical" evidence="6">
    <location>
        <begin position="447"/>
        <end position="470"/>
    </location>
</feature>
<name>A0A2T5M741_9EURO</name>
<evidence type="ECO:0000259" key="7">
    <source>
        <dbReference type="Pfam" id="PF00999"/>
    </source>
</evidence>
<evidence type="ECO:0000256" key="5">
    <source>
        <dbReference type="SAM" id="MobiDB-lite"/>
    </source>
</evidence>
<feature type="transmembrane region" description="Helical" evidence="6">
    <location>
        <begin position="42"/>
        <end position="60"/>
    </location>
</feature>
<feature type="compositionally biased region" description="Basic and acidic residues" evidence="5">
    <location>
        <begin position="534"/>
        <end position="544"/>
    </location>
</feature>
<dbReference type="EMBL" id="MSFN02000001">
    <property type="protein sequence ID" value="PTU24358.1"/>
    <property type="molecule type" value="Genomic_DNA"/>
</dbReference>
<evidence type="ECO:0000313" key="8">
    <source>
        <dbReference type="EMBL" id="PTU24358.1"/>
    </source>
</evidence>
<gene>
    <name evidence="8" type="ORF">P175DRAFT_029814</name>
</gene>
<dbReference type="InterPro" id="IPR006153">
    <property type="entry name" value="Cation/H_exchanger_TM"/>
</dbReference>
<dbReference type="GeneID" id="63809687"/>
<feature type="transmembrane region" description="Helical" evidence="6">
    <location>
        <begin position="12"/>
        <end position="30"/>
    </location>
</feature>
<accession>A0A2T5M741</accession>
<keyword evidence="2 6" id="KW-0812">Transmembrane</keyword>
<feature type="compositionally biased region" description="Basic and acidic residues" evidence="5">
    <location>
        <begin position="563"/>
        <end position="573"/>
    </location>
</feature>
<keyword evidence="3 6" id="KW-1133">Transmembrane helix</keyword>
<dbReference type="GO" id="GO:0015385">
    <property type="term" value="F:sodium:proton antiporter activity"/>
    <property type="evidence" value="ECO:0007669"/>
    <property type="project" value="InterPro"/>
</dbReference>
<dbReference type="GO" id="GO:0036376">
    <property type="term" value="P:sodium ion export across plasma membrane"/>
    <property type="evidence" value="ECO:0007669"/>
    <property type="project" value="InterPro"/>
</dbReference>
<dbReference type="GO" id="GO:0005886">
    <property type="term" value="C:plasma membrane"/>
    <property type="evidence" value="ECO:0007669"/>
    <property type="project" value="InterPro"/>
</dbReference>
<dbReference type="AlphaFoldDB" id="A0A2T5M741"/>
<sequence length="573" mass="63906">MLHPILDLSDLNVILVVSSFYVLIIGFISLKVKQRWYLGEALPAFLIGIAFGPLGAKLLVVDHWGSNDGGSATSAISYAMTRLVIGIQLVKVGYQLPKKYLKRRFKEMTICLLPLMTIGWIVTSACIMLMIPNISFLAALIIGSCVTCTDPILSQAIAKGPFADNYVHRPLREFISSEAGGNDGFGFSFLLLGVSLLRYAEAPVNTIVLAEFDLEEGEPDLLGSLDRGRFGGGAGTALKHWFVEGFLYMIILGAGYGIIVGFVCQKVLNMSSKRKWIDHECFTLIPVALGTFIVGTCGCFGSDETLACFIAGSMLNWDGLYNTEIQARHDSFNTSLETLLNYATFMYLGAIMPWQEFHMPTATGITYPRLLGLGVLILIFRRIPAIMAGYRFMPRICSNWKEALFMGHFGPIGVGAIAYVEYARRLFPDRGESDREINQLTDAMIPVVYWLVLFSIIIHGLSVPILYVFYRAFKVPRIHDHPVEVVLLSENEPLPNNSTVNPQRYSVFLNNRFSEPPDIHESDEEKGLARIRENSETQLRRSEDSSGLPDLEIARSQRSNQRLNDEMDAREIV</sequence>
<dbReference type="InterPro" id="IPR004712">
    <property type="entry name" value="Na+/H+_antiporter_fungi"/>
</dbReference>
<dbReference type="RefSeq" id="XP_040755750.1">
    <property type="nucleotide sequence ID" value="XM_040892805.1"/>
</dbReference>
<dbReference type="PANTHER" id="PTHR31382:SF5">
    <property type="entry name" value="SODIUM ION_PROTON EXCHANGER (EUROFUNG)"/>
    <property type="match status" value="1"/>
</dbReference>
<protein>
    <recommendedName>
        <fullName evidence="7">Cation/H+ exchanger transmembrane domain-containing protein</fullName>
    </recommendedName>
</protein>
<evidence type="ECO:0000256" key="1">
    <source>
        <dbReference type="ARBA" id="ARBA00004141"/>
    </source>
</evidence>
<feature type="transmembrane region" description="Helical" evidence="6">
    <location>
        <begin position="72"/>
        <end position="90"/>
    </location>
</feature>
<feature type="domain" description="Cation/H+ exchanger transmembrane" evidence="7">
    <location>
        <begin position="29"/>
        <end position="466"/>
    </location>
</feature>
<proteinExistence type="predicted"/>
<evidence type="ECO:0000256" key="4">
    <source>
        <dbReference type="ARBA" id="ARBA00023136"/>
    </source>
</evidence>
<dbReference type="GO" id="GO:0042391">
    <property type="term" value="P:regulation of membrane potential"/>
    <property type="evidence" value="ECO:0007669"/>
    <property type="project" value="InterPro"/>
</dbReference>
<comment type="subcellular location">
    <subcellularLocation>
        <location evidence="1">Membrane</location>
        <topology evidence="1">Multi-pass membrane protein</topology>
    </subcellularLocation>
</comment>
<comment type="caution">
    <text evidence="8">The sequence shown here is derived from an EMBL/GenBank/DDBJ whole genome shotgun (WGS) entry which is preliminary data.</text>
</comment>
<dbReference type="VEuPathDB" id="FungiDB:P175DRAFT_029814"/>
<dbReference type="PANTHER" id="PTHR31382">
    <property type="entry name" value="NA(+)/H(+) ANTIPORTER"/>
    <property type="match status" value="1"/>
</dbReference>
<dbReference type="Pfam" id="PF00999">
    <property type="entry name" value="Na_H_Exchanger"/>
    <property type="match status" value="1"/>
</dbReference>
<evidence type="ECO:0000256" key="6">
    <source>
        <dbReference type="SAM" id="Phobius"/>
    </source>
</evidence>
<feature type="transmembrane region" description="Helical" evidence="6">
    <location>
        <begin position="110"/>
        <end position="131"/>
    </location>
</feature>
<evidence type="ECO:0000256" key="3">
    <source>
        <dbReference type="ARBA" id="ARBA00022989"/>
    </source>
</evidence>
<evidence type="ECO:0000256" key="2">
    <source>
        <dbReference type="ARBA" id="ARBA00022692"/>
    </source>
</evidence>
<feature type="transmembrane region" description="Helical" evidence="6">
    <location>
        <begin position="246"/>
        <end position="264"/>
    </location>
</feature>
<reference evidence="8 9" key="1">
    <citation type="journal article" date="2018" name="Proc. Natl. Acad. Sci. U.S.A.">
        <title>Linking secondary metabolites to gene clusters through genome sequencing of six diverse Aspergillus species.</title>
        <authorList>
            <person name="Kaerboelling I."/>
            <person name="Vesth T.C."/>
            <person name="Frisvad J.C."/>
            <person name="Nybo J.L."/>
            <person name="Theobald S."/>
            <person name="Kuo A."/>
            <person name="Bowyer P."/>
            <person name="Matsuda Y."/>
            <person name="Mondo S."/>
            <person name="Lyhne E.K."/>
            <person name="Kogle M.E."/>
            <person name="Clum A."/>
            <person name="Lipzen A."/>
            <person name="Salamov A."/>
            <person name="Ngan C.Y."/>
            <person name="Daum C."/>
            <person name="Chiniquy J."/>
            <person name="Barry K."/>
            <person name="LaButti K."/>
            <person name="Haridas S."/>
            <person name="Simmons B.A."/>
            <person name="Magnuson J.K."/>
            <person name="Mortensen U.H."/>
            <person name="Larsen T.O."/>
            <person name="Grigoriev I.V."/>
            <person name="Baker S.E."/>
            <person name="Andersen M.R."/>
        </authorList>
    </citation>
    <scope>NUCLEOTIDE SEQUENCE [LARGE SCALE GENOMIC DNA]</scope>
    <source>
        <strain evidence="8 9">IBT 24754</strain>
    </source>
</reference>
<feature type="transmembrane region" description="Helical" evidence="6">
    <location>
        <begin position="366"/>
        <end position="383"/>
    </location>
</feature>
<feature type="region of interest" description="Disordered" evidence="5">
    <location>
        <begin position="534"/>
        <end position="573"/>
    </location>
</feature>
<organism evidence="8 9">
    <name type="scientific">Aspergillus ochraceoroseus IBT 24754</name>
    <dbReference type="NCBI Taxonomy" id="1392256"/>
    <lineage>
        <taxon>Eukaryota</taxon>
        <taxon>Fungi</taxon>
        <taxon>Dikarya</taxon>
        <taxon>Ascomycota</taxon>
        <taxon>Pezizomycotina</taxon>
        <taxon>Eurotiomycetes</taxon>
        <taxon>Eurotiomycetidae</taxon>
        <taxon>Eurotiales</taxon>
        <taxon>Aspergillaceae</taxon>
        <taxon>Aspergillus</taxon>
        <taxon>Aspergillus subgen. Nidulantes</taxon>
    </lineage>
</organism>
<feature type="transmembrane region" description="Helical" evidence="6">
    <location>
        <begin position="403"/>
        <end position="420"/>
    </location>
</feature>
<feature type="transmembrane region" description="Helical" evidence="6">
    <location>
        <begin position="338"/>
        <end position="354"/>
    </location>
</feature>